<dbReference type="AlphaFoldDB" id="F2NQG3"/>
<dbReference type="GO" id="GO:0051287">
    <property type="term" value="F:NAD binding"/>
    <property type="evidence" value="ECO:0007669"/>
    <property type="project" value="InterPro"/>
</dbReference>
<comment type="similarity">
    <text evidence="3">Belongs to the isocitrate and isopropylmalate dehydrogenases family.</text>
</comment>
<dbReference type="RefSeq" id="WP_013703738.1">
    <property type="nucleotide sequence ID" value="NC_015387.1"/>
</dbReference>
<dbReference type="GO" id="GO:0050319">
    <property type="term" value="F:tartrate decarboxylase activity"/>
    <property type="evidence" value="ECO:0007669"/>
    <property type="project" value="UniProtKB-EC"/>
</dbReference>
<keyword evidence="9" id="KW-0456">Lyase</keyword>
<keyword evidence="4" id="KW-0479">Metal-binding</keyword>
<evidence type="ECO:0000256" key="4">
    <source>
        <dbReference type="ARBA" id="ARBA00022723"/>
    </source>
</evidence>
<dbReference type="HOGENOM" id="CLU_031953_0_1_0"/>
<dbReference type="eggNOG" id="COG0473">
    <property type="taxonomic scope" value="Bacteria"/>
</dbReference>
<evidence type="ECO:0000256" key="1">
    <source>
        <dbReference type="ARBA" id="ARBA00001936"/>
    </source>
</evidence>
<organism evidence="9 10">
    <name type="scientific">Marinithermus hydrothermalis (strain DSM 14884 / JCM 11576 / T1)</name>
    <dbReference type="NCBI Taxonomy" id="869210"/>
    <lineage>
        <taxon>Bacteria</taxon>
        <taxon>Thermotogati</taxon>
        <taxon>Deinococcota</taxon>
        <taxon>Deinococci</taxon>
        <taxon>Thermales</taxon>
        <taxon>Thermaceae</taxon>
        <taxon>Marinithermus</taxon>
    </lineage>
</organism>
<dbReference type="PANTHER" id="PTHR43275">
    <property type="entry name" value="D-MALATE DEHYDROGENASE [DECARBOXYLATING]"/>
    <property type="match status" value="1"/>
</dbReference>
<accession>F2NQG3</accession>
<evidence type="ECO:0000259" key="8">
    <source>
        <dbReference type="SMART" id="SM01329"/>
    </source>
</evidence>
<dbReference type="InterPro" id="IPR050501">
    <property type="entry name" value="ICDH/IPMDH"/>
</dbReference>
<keyword evidence="6" id="KW-0520">NAD</keyword>
<comment type="cofactor">
    <cofactor evidence="1">
        <name>Mn(2+)</name>
        <dbReference type="ChEBI" id="CHEBI:29035"/>
    </cofactor>
</comment>
<dbReference type="Gene3D" id="3.40.718.10">
    <property type="entry name" value="Isopropylmalate Dehydrogenase"/>
    <property type="match status" value="1"/>
</dbReference>
<dbReference type="InterPro" id="IPR011829">
    <property type="entry name" value="TTC_DH"/>
</dbReference>
<dbReference type="GO" id="GO:0046872">
    <property type="term" value="F:metal ion binding"/>
    <property type="evidence" value="ECO:0007669"/>
    <property type="project" value="UniProtKB-KW"/>
</dbReference>
<keyword evidence="5" id="KW-0560">Oxidoreductase</keyword>
<dbReference type="Proteomes" id="UP000007030">
    <property type="component" value="Chromosome"/>
</dbReference>
<dbReference type="STRING" id="869210.Marky_0946"/>
<reference evidence="9 10" key="1">
    <citation type="journal article" date="2012" name="Stand. Genomic Sci.">
        <title>Complete genome sequence of the aerobic, heterotroph Marinithermus hydrothermalis type strain (T1(T)) from a deep-sea hydrothermal vent chimney.</title>
        <authorList>
            <person name="Copeland A."/>
            <person name="Gu W."/>
            <person name="Yasawong M."/>
            <person name="Lapidus A."/>
            <person name="Lucas S."/>
            <person name="Deshpande S."/>
            <person name="Pagani I."/>
            <person name="Tapia R."/>
            <person name="Cheng J.F."/>
            <person name="Goodwin L.A."/>
            <person name="Pitluck S."/>
            <person name="Liolios K."/>
            <person name="Ivanova N."/>
            <person name="Mavromatis K."/>
            <person name="Mikhailova N."/>
            <person name="Pati A."/>
            <person name="Chen A."/>
            <person name="Palaniappan K."/>
            <person name="Land M."/>
            <person name="Pan C."/>
            <person name="Brambilla E.M."/>
            <person name="Rohde M."/>
            <person name="Tindall B.J."/>
            <person name="Sikorski J."/>
            <person name="Goker M."/>
            <person name="Detter J.C."/>
            <person name="Bristow J."/>
            <person name="Eisen J.A."/>
            <person name="Markowitz V."/>
            <person name="Hugenholtz P."/>
            <person name="Kyrpides N.C."/>
            <person name="Klenk H.P."/>
            <person name="Woyke T."/>
        </authorList>
    </citation>
    <scope>NUCLEOTIDE SEQUENCE [LARGE SCALE GENOMIC DNA]</scope>
    <source>
        <strain evidence="10">DSM 14884 / JCM 11576 / T1</strain>
    </source>
</reference>
<dbReference type="EMBL" id="CP002630">
    <property type="protein sequence ID" value="AEB11690.1"/>
    <property type="molecule type" value="Genomic_DNA"/>
</dbReference>
<evidence type="ECO:0000256" key="3">
    <source>
        <dbReference type="ARBA" id="ARBA00007769"/>
    </source>
</evidence>
<protein>
    <submittedName>
        <fullName evidence="9">Tartrate dehydrogenase</fullName>
        <ecNumber evidence="9">4.1.1.73</ecNumber>
    </submittedName>
</protein>
<gene>
    <name evidence="9" type="ordered locus">Marky_0946</name>
</gene>
<dbReference type="PANTHER" id="PTHR43275:SF1">
    <property type="entry name" value="D-MALATE DEHYDROGENASE [DECARBOXYLATING]"/>
    <property type="match status" value="1"/>
</dbReference>
<dbReference type="KEGG" id="mhd:Marky_0946"/>
<dbReference type="SUPFAM" id="SSF53659">
    <property type="entry name" value="Isocitrate/Isopropylmalate dehydrogenase-like"/>
    <property type="match status" value="1"/>
</dbReference>
<evidence type="ECO:0000256" key="6">
    <source>
        <dbReference type="ARBA" id="ARBA00023027"/>
    </source>
</evidence>
<keyword evidence="10" id="KW-1185">Reference proteome</keyword>
<sequence>MPYSIGLIPGDGIGTEVIPEGVRVLEALAAWFGFDLQITDYPYSCAYYLEHGTMMPEAAFEALKQHDAILLGAVGDPRRVPDHVSLRGLLVPLRQRFDLYINLRPARPLPGLPTPLKGNPAFDIVFVRENSEGEYAGAGGRLRQGTPDEVALQTTVFTRKGVERAVRYAFDLAIKRQKRLANATKSNAMQYAFVMWDEVVAEVAREYPDVEVTRYHADALAAMLVRDPTRLDVVVASNLIGDLLTDLAGALQGSLGLPASANLNPERTYPSLFEPVHGSAPDIAGQGIANPIATYWAVGLMLEFLGEAAAARALMQAVEAVTAEGRVLTPDLGGTARTGEVTRAVLEKLEEVEA</sequence>
<evidence type="ECO:0000256" key="2">
    <source>
        <dbReference type="ARBA" id="ARBA00001946"/>
    </source>
</evidence>
<feature type="domain" description="Isopropylmalate dehydrogenase-like" evidence="8">
    <location>
        <begin position="4"/>
        <end position="345"/>
    </location>
</feature>
<dbReference type="EC" id="4.1.1.73" evidence="9"/>
<dbReference type="GO" id="GO:0016616">
    <property type="term" value="F:oxidoreductase activity, acting on the CH-OH group of donors, NAD or NADP as acceptor"/>
    <property type="evidence" value="ECO:0007669"/>
    <property type="project" value="InterPro"/>
</dbReference>
<evidence type="ECO:0000256" key="5">
    <source>
        <dbReference type="ARBA" id="ARBA00023002"/>
    </source>
</evidence>
<comment type="cofactor">
    <cofactor evidence="2">
        <name>Mg(2+)</name>
        <dbReference type="ChEBI" id="CHEBI:18420"/>
    </cofactor>
</comment>
<dbReference type="Pfam" id="PF00180">
    <property type="entry name" value="Iso_dh"/>
    <property type="match status" value="1"/>
</dbReference>
<dbReference type="SMART" id="SM01329">
    <property type="entry name" value="Iso_dh"/>
    <property type="match status" value="1"/>
</dbReference>
<dbReference type="NCBIfam" id="NF002898">
    <property type="entry name" value="PRK03437.1"/>
    <property type="match status" value="1"/>
</dbReference>
<evidence type="ECO:0000313" key="9">
    <source>
        <dbReference type="EMBL" id="AEB11690.1"/>
    </source>
</evidence>
<name>F2NQG3_MARHT</name>
<proteinExistence type="inferred from homology"/>
<evidence type="ECO:0000256" key="7">
    <source>
        <dbReference type="ARBA" id="ARBA00023211"/>
    </source>
</evidence>
<dbReference type="InterPro" id="IPR024084">
    <property type="entry name" value="IsoPropMal-DH-like_dom"/>
</dbReference>
<evidence type="ECO:0000313" key="10">
    <source>
        <dbReference type="Proteomes" id="UP000007030"/>
    </source>
</evidence>
<keyword evidence="7" id="KW-0464">Manganese</keyword>
<dbReference type="NCBIfam" id="TIGR02089">
    <property type="entry name" value="TTC"/>
    <property type="match status" value="1"/>
</dbReference>